<proteinExistence type="predicted"/>
<feature type="chain" id="PRO_5020462917" evidence="2">
    <location>
        <begin position="23"/>
        <end position="88"/>
    </location>
</feature>
<dbReference type="Proteomes" id="UP000295531">
    <property type="component" value="Unassembled WGS sequence"/>
</dbReference>
<organism evidence="3 4">
    <name type="scientific">Idiomarina aquatica</name>
    <dbReference type="NCBI Taxonomy" id="1327752"/>
    <lineage>
        <taxon>Bacteria</taxon>
        <taxon>Pseudomonadati</taxon>
        <taxon>Pseudomonadota</taxon>
        <taxon>Gammaproteobacteria</taxon>
        <taxon>Alteromonadales</taxon>
        <taxon>Idiomarinaceae</taxon>
        <taxon>Idiomarina</taxon>
    </lineage>
</organism>
<feature type="region of interest" description="Disordered" evidence="1">
    <location>
        <begin position="68"/>
        <end position="88"/>
    </location>
</feature>
<accession>A0A4R6P5T6</accession>
<sequence>MKKVILTSVAATALMVSSAASAQQAEQEATSFISEQVANVSVELFNATKATVIETLTVWGDELLASESDQAVAANEPAEEKQNQPKTQ</sequence>
<comment type="caution">
    <text evidence="3">The sequence shown here is derived from an EMBL/GenBank/DDBJ whole genome shotgun (WGS) entry which is preliminary data.</text>
</comment>
<name>A0A4R6P5T6_9GAMM</name>
<dbReference type="AlphaFoldDB" id="A0A4R6P5T6"/>
<feature type="compositionally biased region" description="Basic and acidic residues" evidence="1">
    <location>
        <begin position="78"/>
        <end position="88"/>
    </location>
</feature>
<gene>
    <name evidence="3" type="ORF">DEU29_10737</name>
</gene>
<dbReference type="OrthoDB" id="9935031at2"/>
<dbReference type="EMBL" id="SNXI01000007">
    <property type="protein sequence ID" value="TDP33218.1"/>
    <property type="molecule type" value="Genomic_DNA"/>
</dbReference>
<protein>
    <submittedName>
        <fullName evidence="3">Uncharacterized protein</fullName>
    </submittedName>
</protein>
<keyword evidence="4" id="KW-1185">Reference proteome</keyword>
<evidence type="ECO:0000256" key="1">
    <source>
        <dbReference type="SAM" id="MobiDB-lite"/>
    </source>
</evidence>
<dbReference type="RefSeq" id="WP_133539532.1">
    <property type="nucleotide sequence ID" value="NZ_SNXI01000007.1"/>
</dbReference>
<keyword evidence="2" id="KW-0732">Signal</keyword>
<evidence type="ECO:0000256" key="2">
    <source>
        <dbReference type="SAM" id="SignalP"/>
    </source>
</evidence>
<evidence type="ECO:0000313" key="4">
    <source>
        <dbReference type="Proteomes" id="UP000295531"/>
    </source>
</evidence>
<evidence type="ECO:0000313" key="3">
    <source>
        <dbReference type="EMBL" id="TDP33218.1"/>
    </source>
</evidence>
<reference evidence="3 4" key="1">
    <citation type="submission" date="2019-03" db="EMBL/GenBank/DDBJ databases">
        <title>Freshwater and sediment microbial communities from various areas in North America, analyzing microbe dynamics in response to fracking.</title>
        <authorList>
            <person name="Lamendella R."/>
        </authorList>
    </citation>
    <scope>NUCLEOTIDE SEQUENCE [LARGE SCALE GENOMIC DNA]</scope>
    <source>
        <strain evidence="3 4">18_TX</strain>
    </source>
</reference>
<feature type="signal peptide" evidence="2">
    <location>
        <begin position="1"/>
        <end position="22"/>
    </location>
</feature>